<sequence>MDSRWSLLIADYTLTNYDTSEWDKDSLTRQIRIDSCTNEINQNQQRMKLLVQPKDKNLLGINLLTCTVCYIA</sequence>
<keyword evidence="1" id="KW-1185">Reference proteome</keyword>
<reference evidence="2" key="1">
    <citation type="submission" date="2016-11" db="UniProtKB">
        <authorList>
            <consortium name="WormBaseParasite"/>
        </authorList>
    </citation>
    <scope>IDENTIFICATION</scope>
</reference>
<evidence type="ECO:0000313" key="2">
    <source>
        <dbReference type="WBParaSite" id="Hba_06701"/>
    </source>
</evidence>
<organism evidence="1 2">
    <name type="scientific">Heterorhabditis bacteriophora</name>
    <name type="common">Entomopathogenic nematode worm</name>
    <dbReference type="NCBI Taxonomy" id="37862"/>
    <lineage>
        <taxon>Eukaryota</taxon>
        <taxon>Metazoa</taxon>
        <taxon>Ecdysozoa</taxon>
        <taxon>Nematoda</taxon>
        <taxon>Chromadorea</taxon>
        <taxon>Rhabditida</taxon>
        <taxon>Rhabditina</taxon>
        <taxon>Rhabditomorpha</taxon>
        <taxon>Strongyloidea</taxon>
        <taxon>Heterorhabditidae</taxon>
        <taxon>Heterorhabditis</taxon>
    </lineage>
</organism>
<protein>
    <submittedName>
        <fullName evidence="2">Neur_chan_LBD domain-containing protein</fullName>
    </submittedName>
</protein>
<dbReference type="AlphaFoldDB" id="A0A1I7WNI3"/>
<dbReference type="WBParaSite" id="Hba_06701">
    <property type="protein sequence ID" value="Hba_06701"/>
    <property type="gene ID" value="Hba_06701"/>
</dbReference>
<evidence type="ECO:0000313" key="1">
    <source>
        <dbReference type="Proteomes" id="UP000095283"/>
    </source>
</evidence>
<accession>A0A1I7WNI3</accession>
<name>A0A1I7WNI3_HETBA</name>
<proteinExistence type="predicted"/>
<dbReference type="Proteomes" id="UP000095283">
    <property type="component" value="Unplaced"/>
</dbReference>